<proteinExistence type="predicted"/>
<protein>
    <submittedName>
        <fullName evidence="1">CLUMA_CG017094, isoform A</fullName>
    </submittedName>
</protein>
<dbReference type="AlphaFoldDB" id="A0A1J1IUT1"/>
<dbReference type="Proteomes" id="UP000183832">
    <property type="component" value="Unassembled WGS sequence"/>
</dbReference>
<sequence>MKNLTSIYEKLKNQKVLNMTNPSTRKLTLVAKIFANGDYKTVVSFSKERKKRIEKAVSTYKKFEETIQDYFKYIIIIIRVGSALTSALKRLRI</sequence>
<reference evidence="1 2" key="1">
    <citation type="submission" date="2015-04" db="EMBL/GenBank/DDBJ databases">
        <authorList>
            <person name="Syromyatnikov M.Y."/>
            <person name="Popov V.N."/>
        </authorList>
    </citation>
    <scope>NUCLEOTIDE SEQUENCE [LARGE SCALE GENOMIC DNA]</scope>
</reference>
<name>A0A1J1IUT1_9DIPT</name>
<evidence type="ECO:0000313" key="2">
    <source>
        <dbReference type="Proteomes" id="UP000183832"/>
    </source>
</evidence>
<keyword evidence="2" id="KW-1185">Reference proteome</keyword>
<evidence type="ECO:0000313" key="1">
    <source>
        <dbReference type="EMBL" id="CRL03973.1"/>
    </source>
</evidence>
<dbReference type="EMBL" id="CVRI01000060">
    <property type="protein sequence ID" value="CRL03973.1"/>
    <property type="molecule type" value="Genomic_DNA"/>
</dbReference>
<organism evidence="1 2">
    <name type="scientific">Clunio marinus</name>
    <dbReference type="NCBI Taxonomy" id="568069"/>
    <lineage>
        <taxon>Eukaryota</taxon>
        <taxon>Metazoa</taxon>
        <taxon>Ecdysozoa</taxon>
        <taxon>Arthropoda</taxon>
        <taxon>Hexapoda</taxon>
        <taxon>Insecta</taxon>
        <taxon>Pterygota</taxon>
        <taxon>Neoptera</taxon>
        <taxon>Endopterygota</taxon>
        <taxon>Diptera</taxon>
        <taxon>Nematocera</taxon>
        <taxon>Chironomoidea</taxon>
        <taxon>Chironomidae</taxon>
        <taxon>Clunio</taxon>
    </lineage>
</organism>
<accession>A0A1J1IUT1</accession>
<gene>
    <name evidence="1" type="ORF">CLUMA_CG017094</name>
</gene>